<name>A0A4Y2C5I6_ARAVE</name>
<dbReference type="InterPro" id="IPR006579">
    <property type="entry name" value="Pre_C2HC_dom"/>
</dbReference>
<evidence type="ECO:0000313" key="4">
    <source>
        <dbReference type="Proteomes" id="UP000499080"/>
    </source>
</evidence>
<evidence type="ECO:0000259" key="2">
    <source>
        <dbReference type="Pfam" id="PF07530"/>
    </source>
</evidence>
<evidence type="ECO:0000313" key="3">
    <source>
        <dbReference type="EMBL" id="GBL99343.1"/>
    </source>
</evidence>
<feature type="region of interest" description="Disordered" evidence="1">
    <location>
        <begin position="1"/>
        <end position="20"/>
    </location>
</feature>
<dbReference type="EMBL" id="BGPR01000148">
    <property type="protein sequence ID" value="GBL99343.1"/>
    <property type="molecule type" value="Genomic_DNA"/>
</dbReference>
<sequence length="239" mass="27666">MTDRSSIYSSTEMNMEPPTQANEEMALDNAEGFQLVSPKKAAKIPRVEDATPPIETGNKYQQLTEEKIYPATISLKPQGNYKQIIKEIDETFPGTENRRIYDYINIKPTSEECRIQILALLNEKKAEYLLNESSEDRPIKIVIKGLSEEMDPRDIVDDLTSKGYVVNSISQMKNYKLKKLLPMFLIEIKKIGKYMNIYNERNICYFKTKIEGHRKKTKINYLLQPFRLLSCSQELPPEA</sequence>
<feature type="domain" description="Pre-C2HC" evidence="2">
    <location>
        <begin position="154"/>
        <end position="217"/>
    </location>
</feature>
<dbReference type="AlphaFoldDB" id="A0A4Y2C5I6"/>
<gene>
    <name evidence="3" type="ORF">AVEN_206763_1</name>
</gene>
<dbReference type="Proteomes" id="UP000499080">
    <property type="component" value="Unassembled WGS sequence"/>
</dbReference>
<reference evidence="3 4" key="1">
    <citation type="journal article" date="2019" name="Sci. Rep.">
        <title>Orb-weaving spider Araneus ventricosus genome elucidates the spidroin gene catalogue.</title>
        <authorList>
            <person name="Kono N."/>
            <person name="Nakamura H."/>
            <person name="Ohtoshi R."/>
            <person name="Moran D.A.P."/>
            <person name="Shinohara A."/>
            <person name="Yoshida Y."/>
            <person name="Fujiwara M."/>
            <person name="Mori M."/>
            <person name="Tomita M."/>
            <person name="Arakawa K."/>
        </authorList>
    </citation>
    <scope>NUCLEOTIDE SEQUENCE [LARGE SCALE GENOMIC DNA]</scope>
</reference>
<dbReference type="Pfam" id="PF07530">
    <property type="entry name" value="PRE_C2HC"/>
    <property type="match status" value="1"/>
</dbReference>
<organism evidence="3 4">
    <name type="scientific">Araneus ventricosus</name>
    <name type="common">Orbweaver spider</name>
    <name type="synonym">Epeira ventricosa</name>
    <dbReference type="NCBI Taxonomy" id="182803"/>
    <lineage>
        <taxon>Eukaryota</taxon>
        <taxon>Metazoa</taxon>
        <taxon>Ecdysozoa</taxon>
        <taxon>Arthropoda</taxon>
        <taxon>Chelicerata</taxon>
        <taxon>Arachnida</taxon>
        <taxon>Araneae</taxon>
        <taxon>Araneomorphae</taxon>
        <taxon>Entelegynae</taxon>
        <taxon>Araneoidea</taxon>
        <taxon>Araneidae</taxon>
        <taxon>Araneus</taxon>
    </lineage>
</organism>
<keyword evidence="4" id="KW-1185">Reference proteome</keyword>
<dbReference type="OrthoDB" id="7613962at2759"/>
<evidence type="ECO:0000256" key="1">
    <source>
        <dbReference type="SAM" id="MobiDB-lite"/>
    </source>
</evidence>
<protein>
    <recommendedName>
        <fullName evidence="2">Pre-C2HC domain-containing protein</fullName>
    </recommendedName>
</protein>
<accession>A0A4Y2C5I6</accession>
<comment type="caution">
    <text evidence="3">The sequence shown here is derived from an EMBL/GenBank/DDBJ whole genome shotgun (WGS) entry which is preliminary data.</text>
</comment>
<proteinExistence type="predicted"/>